<dbReference type="InterPro" id="IPR023095">
    <property type="entry name" value="Ade_MeTrfase_dom_2"/>
</dbReference>
<comment type="catalytic activity">
    <reaction evidence="6">
        <text>a 2'-deoxyadenosine in DNA + S-adenosyl-L-methionine = an N(6)-methyl-2'-deoxyadenosine in DNA + S-adenosyl-L-homocysteine + H(+)</text>
        <dbReference type="Rhea" id="RHEA:15197"/>
        <dbReference type="Rhea" id="RHEA-COMP:12418"/>
        <dbReference type="Rhea" id="RHEA-COMP:12419"/>
        <dbReference type="ChEBI" id="CHEBI:15378"/>
        <dbReference type="ChEBI" id="CHEBI:57856"/>
        <dbReference type="ChEBI" id="CHEBI:59789"/>
        <dbReference type="ChEBI" id="CHEBI:90615"/>
        <dbReference type="ChEBI" id="CHEBI:90616"/>
        <dbReference type="EC" id="2.1.1.72"/>
    </reaction>
</comment>
<gene>
    <name evidence="8" type="primary">dam</name>
    <name evidence="8" type="ORF">CAGGBEG34_190112</name>
</gene>
<organism evidence="8 9">
    <name type="scientific">Candidatus Glomeribacter gigasporarum BEG34</name>
    <dbReference type="NCBI Taxonomy" id="1070319"/>
    <lineage>
        <taxon>Bacteria</taxon>
        <taxon>Pseudomonadati</taxon>
        <taxon>Pseudomonadota</taxon>
        <taxon>Betaproteobacteria</taxon>
        <taxon>Burkholderiales</taxon>
        <taxon>Burkholderiaceae</taxon>
        <taxon>Candidatus Glomeribacter</taxon>
    </lineage>
</organism>
<dbReference type="GO" id="GO:0032259">
    <property type="term" value="P:methylation"/>
    <property type="evidence" value="ECO:0007669"/>
    <property type="project" value="UniProtKB-KW"/>
</dbReference>
<dbReference type="PANTHER" id="PTHR30481">
    <property type="entry name" value="DNA ADENINE METHYLASE"/>
    <property type="match status" value="1"/>
</dbReference>
<protein>
    <recommendedName>
        <fullName evidence="2">site-specific DNA-methyltransferase (adenine-specific)</fullName>
        <ecNumber evidence="2">2.1.1.72</ecNumber>
    </recommendedName>
</protein>
<keyword evidence="5" id="KW-0949">S-adenosyl-L-methionine</keyword>
<keyword evidence="9" id="KW-1185">Reference proteome</keyword>
<name>G2J843_9BURK</name>
<feature type="binding site" evidence="7">
    <location>
        <position position="178"/>
    </location>
    <ligand>
        <name>S-adenosyl-L-methionine</name>
        <dbReference type="ChEBI" id="CHEBI:59789"/>
    </ligand>
</feature>
<feature type="binding site" evidence="7">
    <location>
        <position position="56"/>
    </location>
    <ligand>
        <name>S-adenosyl-L-methionine</name>
        <dbReference type="ChEBI" id="CHEBI:59789"/>
    </ligand>
</feature>
<accession>G2J843</accession>
<evidence type="ECO:0000256" key="2">
    <source>
        <dbReference type="ARBA" id="ARBA00011900"/>
    </source>
</evidence>
<evidence type="ECO:0000256" key="6">
    <source>
        <dbReference type="ARBA" id="ARBA00047942"/>
    </source>
</evidence>
<dbReference type="Gene3D" id="3.40.50.150">
    <property type="entry name" value="Vaccinia Virus protein VP39"/>
    <property type="match status" value="1"/>
</dbReference>
<dbReference type="EC" id="2.1.1.72" evidence="2"/>
<comment type="caution">
    <text evidence="8">The sequence shown here is derived from an EMBL/GenBank/DDBJ whole genome shotgun (WGS) entry which is preliminary data.</text>
</comment>
<sequence length="259" mass="30769">MTKTTPIIQWMGGKRRLAKHLLPLFPPHHCYVEVFCGAAALFFMRPEPAPVEVINDLNRELVNLYRVVQHHLEEFIRQFKWAISSRQVFEWQKMTRPETLTEIQRAARFYYVHRHCFGAQLRNPSFGTSASRSAINLLRIEESLSEAYLRLSGVTVENLDWQDCIQRYDRPHTFFYLDPPYWQMAGYDIPFEFEQYERMAEVMRNCQGKMMVSINDHPEMRRVFAGFPERTLQTTYTLNGRSRSEKRRECVVMSWEASV</sequence>
<dbReference type="STRING" id="1070319.CAGGBEG34_190112"/>
<evidence type="ECO:0000256" key="4">
    <source>
        <dbReference type="ARBA" id="ARBA00022679"/>
    </source>
</evidence>
<comment type="similarity">
    <text evidence="1">Belongs to the N(4)/N(6)-methyltransferase family.</text>
</comment>
<evidence type="ECO:0000313" key="9">
    <source>
        <dbReference type="Proteomes" id="UP000054051"/>
    </source>
</evidence>
<dbReference type="GO" id="GO:1904047">
    <property type="term" value="F:S-adenosyl-L-methionine binding"/>
    <property type="evidence" value="ECO:0007669"/>
    <property type="project" value="TreeGrafter"/>
</dbReference>
<dbReference type="Pfam" id="PF02086">
    <property type="entry name" value="MethyltransfD12"/>
    <property type="match status" value="1"/>
</dbReference>
<proteinExistence type="inferred from homology"/>
<evidence type="ECO:0000313" key="8">
    <source>
        <dbReference type="EMBL" id="CCD28940.1"/>
    </source>
</evidence>
<dbReference type="InterPro" id="IPR012263">
    <property type="entry name" value="M_m6A_EcoRV"/>
</dbReference>
<keyword evidence="4 8" id="KW-0808">Transferase</keyword>
<evidence type="ECO:0000256" key="1">
    <source>
        <dbReference type="ARBA" id="ARBA00006594"/>
    </source>
</evidence>
<dbReference type="SUPFAM" id="SSF53335">
    <property type="entry name" value="S-adenosyl-L-methionine-dependent methyltransferases"/>
    <property type="match status" value="1"/>
</dbReference>
<dbReference type="PANTHER" id="PTHR30481:SF4">
    <property type="entry name" value="SITE-SPECIFIC DNA-METHYLTRANSFERASE (ADENINE-SPECIFIC)"/>
    <property type="match status" value="1"/>
</dbReference>
<dbReference type="Gene3D" id="1.10.1020.10">
    <property type="entry name" value="Adenine-specific Methyltransferase, Domain 2"/>
    <property type="match status" value="1"/>
</dbReference>
<dbReference type="GO" id="GO:0009007">
    <property type="term" value="F:site-specific DNA-methyltransferase (adenine-specific) activity"/>
    <property type="evidence" value="ECO:0007669"/>
    <property type="project" value="UniProtKB-EC"/>
</dbReference>
<dbReference type="InterPro" id="IPR029063">
    <property type="entry name" value="SAM-dependent_MTases_sf"/>
</dbReference>
<feature type="binding site" evidence="7">
    <location>
        <position position="10"/>
    </location>
    <ligand>
        <name>S-adenosyl-L-methionine</name>
        <dbReference type="ChEBI" id="CHEBI:59789"/>
    </ligand>
</feature>
<dbReference type="AlphaFoldDB" id="G2J843"/>
<dbReference type="GO" id="GO:0043565">
    <property type="term" value="F:sequence-specific DNA binding"/>
    <property type="evidence" value="ECO:0007669"/>
    <property type="project" value="TreeGrafter"/>
</dbReference>
<dbReference type="PRINTS" id="PR00505">
    <property type="entry name" value="D12N6MTFRASE"/>
</dbReference>
<dbReference type="GO" id="GO:0009307">
    <property type="term" value="P:DNA restriction-modification system"/>
    <property type="evidence" value="ECO:0007669"/>
    <property type="project" value="InterPro"/>
</dbReference>
<feature type="binding site" evidence="7">
    <location>
        <position position="14"/>
    </location>
    <ligand>
        <name>S-adenosyl-L-methionine</name>
        <dbReference type="ChEBI" id="CHEBI:59789"/>
    </ligand>
</feature>
<dbReference type="GO" id="GO:0006298">
    <property type="term" value="P:mismatch repair"/>
    <property type="evidence" value="ECO:0007669"/>
    <property type="project" value="TreeGrafter"/>
</dbReference>
<dbReference type="eggNOG" id="COG0338">
    <property type="taxonomic scope" value="Bacteria"/>
</dbReference>
<reference evidence="8 9" key="1">
    <citation type="submission" date="2011-08" db="EMBL/GenBank/DDBJ databases">
        <title>The genome of the obligate endobacterium of an arbuscular mycorrhizal fungus reveals an interphylum network of nutritional interactions.</title>
        <authorList>
            <person name="Ghignone S."/>
            <person name="Salvioli A."/>
            <person name="Anca I."/>
            <person name="Lumini E."/>
            <person name="Ortu G."/>
            <person name="Petiti L."/>
            <person name="Cruveiller S."/>
            <person name="Bianciotto V."/>
            <person name="Piffanelli P."/>
            <person name="Lanfranco L."/>
            <person name="Bonfante P."/>
        </authorList>
    </citation>
    <scope>NUCLEOTIDE SEQUENCE [LARGE SCALE GENOMIC DNA]</scope>
    <source>
        <strain evidence="8 9">BEG34</strain>
    </source>
</reference>
<keyword evidence="3 8" id="KW-0489">Methyltransferase</keyword>
<dbReference type="PIRSF" id="PIRSF000398">
    <property type="entry name" value="M_m6A_EcoRV"/>
    <property type="match status" value="1"/>
</dbReference>
<evidence type="ECO:0000256" key="3">
    <source>
        <dbReference type="ARBA" id="ARBA00022603"/>
    </source>
</evidence>
<evidence type="ECO:0000256" key="7">
    <source>
        <dbReference type="PIRSR" id="PIRSR000398-1"/>
    </source>
</evidence>
<dbReference type="EMBL" id="CAFB01000035">
    <property type="protein sequence ID" value="CCD28940.1"/>
    <property type="molecule type" value="Genomic_DNA"/>
</dbReference>
<dbReference type="Proteomes" id="UP000054051">
    <property type="component" value="Unassembled WGS sequence"/>
</dbReference>
<dbReference type="RefSeq" id="WP_006682196.1">
    <property type="nucleotide sequence ID" value="NZ_CAFB01000035.1"/>
</dbReference>
<evidence type="ECO:0000256" key="5">
    <source>
        <dbReference type="ARBA" id="ARBA00022691"/>
    </source>
</evidence>
<dbReference type="OrthoDB" id="9805629at2"/>
<dbReference type="InterPro" id="IPR012327">
    <property type="entry name" value="MeTrfase_D12"/>
</dbReference>